<feature type="region of interest" description="Disordered" evidence="1">
    <location>
        <begin position="33"/>
        <end position="54"/>
    </location>
</feature>
<reference evidence="2" key="1">
    <citation type="submission" date="2019-08" db="EMBL/GenBank/DDBJ databases">
        <authorList>
            <person name="Kucharzyk K."/>
            <person name="Murdoch R.W."/>
            <person name="Higgins S."/>
            <person name="Loffler F."/>
        </authorList>
    </citation>
    <scope>NUCLEOTIDE SEQUENCE</scope>
</reference>
<sequence>MTGGVRVAGSWNRRGEGAGGMVVRGLAAEPCGHGRDADAVEDGRGNDEARRAHGPTTVCSDGVSVCGGVCGGACDGAGDPGRDPGPDVDRAGPDEDREVGTDTGRARPGIGDCDRGRGRTAHGAGRSSRLRLQARRRLWVTARLYSGWPGGSTHGDRPRTLFHRAVYHRSLGHSTGLCITAQSVIPLGRSTHH</sequence>
<feature type="region of interest" description="Disordered" evidence="1">
    <location>
        <begin position="76"/>
        <end position="129"/>
    </location>
</feature>
<evidence type="ECO:0000313" key="2">
    <source>
        <dbReference type="EMBL" id="MPM45437.1"/>
    </source>
</evidence>
<protein>
    <submittedName>
        <fullName evidence="2">Uncharacterized protein</fullName>
    </submittedName>
</protein>
<proteinExistence type="predicted"/>
<comment type="caution">
    <text evidence="2">The sequence shown here is derived from an EMBL/GenBank/DDBJ whole genome shotgun (WGS) entry which is preliminary data.</text>
</comment>
<feature type="compositionally biased region" description="Basic and acidic residues" evidence="1">
    <location>
        <begin position="80"/>
        <end position="100"/>
    </location>
</feature>
<gene>
    <name evidence="2" type="ORF">SDC9_92124</name>
</gene>
<evidence type="ECO:0000256" key="1">
    <source>
        <dbReference type="SAM" id="MobiDB-lite"/>
    </source>
</evidence>
<accession>A0A644ZXF8</accession>
<dbReference type="EMBL" id="VSSQ01010874">
    <property type="protein sequence ID" value="MPM45437.1"/>
    <property type="molecule type" value="Genomic_DNA"/>
</dbReference>
<organism evidence="2">
    <name type="scientific">bioreactor metagenome</name>
    <dbReference type="NCBI Taxonomy" id="1076179"/>
    <lineage>
        <taxon>unclassified sequences</taxon>
        <taxon>metagenomes</taxon>
        <taxon>ecological metagenomes</taxon>
    </lineage>
</organism>
<name>A0A644ZXF8_9ZZZZ</name>
<dbReference type="AlphaFoldDB" id="A0A644ZXF8"/>
<feature type="compositionally biased region" description="Basic and acidic residues" evidence="1">
    <location>
        <begin position="33"/>
        <end position="51"/>
    </location>
</feature>